<dbReference type="Gene3D" id="3.90.25.10">
    <property type="entry name" value="UDP-galactose 4-epimerase, domain 1"/>
    <property type="match status" value="1"/>
</dbReference>
<dbReference type="Proteomes" id="UP001589532">
    <property type="component" value="Unassembled WGS sequence"/>
</dbReference>
<sequence length="292" mass="31185">MTQNTILVTGATGTLGRPLVELLVAEGAAVRAVSRAPHDARLPAEVEVVEGDPSRPGTLARHLDGVTAVFLHSRAIGESAGELLALAKERGAARVAALSATNIDEPLDRQPSRYRGDRNKESEAAAVASGLSWTSLRAGPFASNAVQAWAAQIRAGDTVRYVSASFPEVPLDDRDLVEVAARALLTDELAGRRAELTGPEALSHEEMVAVIGRAIGRPLRFQEVPAEAFEQGMIRNGLPEPFVRALLSRYVRNVPEPVTDEVAKILGRPARTFAEWAADHARLFAGSPNDND</sequence>
<evidence type="ECO:0000313" key="2">
    <source>
        <dbReference type="EMBL" id="MFB9631683.1"/>
    </source>
</evidence>
<evidence type="ECO:0000259" key="1">
    <source>
        <dbReference type="Pfam" id="PF13460"/>
    </source>
</evidence>
<feature type="domain" description="NAD(P)-binding" evidence="1">
    <location>
        <begin position="10"/>
        <end position="145"/>
    </location>
</feature>
<dbReference type="SUPFAM" id="SSF51735">
    <property type="entry name" value="NAD(P)-binding Rossmann-fold domains"/>
    <property type="match status" value="1"/>
</dbReference>
<comment type="caution">
    <text evidence="2">The sequence shown here is derived from an EMBL/GenBank/DDBJ whole genome shotgun (WGS) entry which is preliminary data.</text>
</comment>
<name>A0ABV5SLG2_9ACTN</name>
<organism evidence="2 3">
    <name type="scientific">Nonomuraea helvata</name>
    <dbReference type="NCBI Taxonomy" id="37484"/>
    <lineage>
        <taxon>Bacteria</taxon>
        <taxon>Bacillati</taxon>
        <taxon>Actinomycetota</taxon>
        <taxon>Actinomycetes</taxon>
        <taxon>Streptosporangiales</taxon>
        <taxon>Streptosporangiaceae</taxon>
        <taxon>Nonomuraea</taxon>
    </lineage>
</organism>
<dbReference type="InterPro" id="IPR036291">
    <property type="entry name" value="NAD(P)-bd_dom_sf"/>
</dbReference>
<dbReference type="Pfam" id="PF13460">
    <property type="entry name" value="NAD_binding_10"/>
    <property type="match status" value="1"/>
</dbReference>
<evidence type="ECO:0000313" key="3">
    <source>
        <dbReference type="Proteomes" id="UP001589532"/>
    </source>
</evidence>
<dbReference type="InterPro" id="IPR016040">
    <property type="entry name" value="NAD(P)-bd_dom"/>
</dbReference>
<dbReference type="RefSeq" id="WP_344994259.1">
    <property type="nucleotide sequence ID" value="NZ_BAAAXV010000008.1"/>
</dbReference>
<gene>
    <name evidence="2" type="ORF">ACFFSA_52230</name>
</gene>
<protein>
    <submittedName>
        <fullName evidence="2">NAD(P)H-binding protein</fullName>
    </submittedName>
</protein>
<dbReference type="EMBL" id="JBHMBW010000108">
    <property type="protein sequence ID" value="MFB9631683.1"/>
    <property type="molecule type" value="Genomic_DNA"/>
</dbReference>
<dbReference type="PANTHER" id="PTHR43162:SF1">
    <property type="entry name" value="PRESTALK A DIFFERENTIATION PROTEIN A"/>
    <property type="match status" value="1"/>
</dbReference>
<reference evidence="2 3" key="1">
    <citation type="submission" date="2024-09" db="EMBL/GenBank/DDBJ databases">
        <authorList>
            <person name="Sun Q."/>
            <person name="Mori K."/>
        </authorList>
    </citation>
    <scope>NUCLEOTIDE SEQUENCE [LARGE SCALE GENOMIC DNA]</scope>
    <source>
        <strain evidence="2 3">JCM 3143</strain>
    </source>
</reference>
<proteinExistence type="predicted"/>
<dbReference type="InterPro" id="IPR051604">
    <property type="entry name" value="Ergot_Alk_Oxidoreductase"/>
</dbReference>
<dbReference type="Gene3D" id="3.40.50.720">
    <property type="entry name" value="NAD(P)-binding Rossmann-like Domain"/>
    <property type="match status" value="1"/>
</dbReference>
<dbReference type="PANTHER" id="PTHR43162">
    <property type="match status" value="1"/>
</dbReference>
<accession>A0ABV5SLG2</accession>
<keyword evidence="3" id="KW-1185">Reference proteome</keyword>